<evidence type="ECO:0000313" key="1">
    <source>
        <dbReference type="EMBL" id="KAJ3662900.1"/>
    </source>
</evidence>
<dbReference type="AlphaFoldDB" id="A0AA38MLZ6"/>
<dbReference type="Proteomes" id="UP001168821">
    <property type="component" value="Unassembled WGS sequence"/>
</dbReference>
<reference evidence="1" key="1">
    <citation type="journal article" date="2023" name="G3 (Bethesda)">
        <title>Whole genome assemblies of Zophobas morio and Tenebrio molitor.</title>
        <authorList>
            <person name="Kaur S."/>
            <person name="Stinson S.A."/>
            <person name="diCenzo G.C."/>
        </authorList>
    </citation>
    <scope>NUCLEOTIDE SEQUENCE</scope>
    <source>
        <strain evidence="1">QUZm001</strain>
    </source>
</reference>
<name>A0AA38MLZ6_9CUCU</name>
<evidence type="ECO:0000313" key="2">
    <source>
        <dbReference type="Proteomes" id="UP001168821"/>
    </source>
</evidence>
<protein>
    <submittedName>
        <fullName evidence="1">Uncharacterized protein</fullName>
    </submittedName>
</protein>
<comment type="caution">
    <text evidence="1">The sequence shown here is derived from an EMBL/GenBank/DDBJ whole genome shotgun (WGS) entry which is preliminary data.</text>
</comment>
<sequence>MLKKNMASCCNQLAEEFTKLNCNFVEDKAFNLTITELPRPIDSESEFSNSPTFLPNTDQLVQHCLEEATSETPEVVERNSSLLCDNSNFYMSSTLADNLSQNLCNVDTVKTDAAQCGIKDDNNSNSGVNVTATVDNSLLQLPTVVPESYDFKNEVFSKIDGQDFKDLYGEMRLPLKKRKLSIANNNESVTEELKKEEISYPATPMISKAEVEALHPRKLEVNTARPFKTAIERKEIPALPVFL</sequence>
<organism evidence="1 2">
    <name type="scientific">Zophobas morio</name>
    <dbReference type="NCBI Taxonomy" id="2755281"/>
    <lineage>
        <taxon>Eukaryota</taxon>
        <taxon>Metazoa</taxon>
        <taxon>Ecdysozoa</taxon>
        <taxon>Arthropoda</taxon>
        <taxon>Hexapoda</taxon>
        <taxon>Insecta</taxon>
        <taxon>Pterygota</taxon>
        <taxon>Neoptera</taxon>
        <taxon>Endopterygota</taxon>
        <taxon>Coleoptera</taxon>
        <taxon>Polyphaga</taxon>
        <taxon>Cucujiformia</taxon>
        <taxon>Tenebrionidae</taxon>
        <taxon>Zophobas</taxon>
    </lineage>
</organism>
<dbReference type="EMBL" id="JALNTZ010000002">
    <property type="protein sequence ID" value="KAJ3662900.1"/>
    <property type="molecule type" value="Genomic_DNA"/>
</dbReference>
<gene>
    <name evidence="1" type="ORF">Zmor_007218</name>
</gene>
<accession>A0AA38MLZ6</accession>
<keyword evidence="2" id="KW-1185">Reference proteome</keyword>
<proteinExistence type="predicted"/>